<keyword evidence="7" id="KW-1185">Reference proteome</keyword>
<dbReference type="SUPFAM" id="SSF52279">
    <property type="entry name" value="Beta-D-glucan exohydrolase, C-terminal domain"/>
    <property type="match status" value="1"/>
</dbReference>
<dbReference type="InterPro" id="IPR017853">
    <property type="entry name" value="GH"/>
</dbReference>
<accession>A0A543CHW6</accession>
<dbReference type="SUPFAM" id="SSF56988">
    <property type="entry name" value="Anthrax protective antigen"/>
    <property type="match status" value="1"/>
</dbReference>
<feature type="domain" description="Glycoside hydrolase family 3 C-terminal" evidence="5">
    <location>
        <begin position="226"/>
        <end position="297"/>
    </location>
</feature>
<dbReference type="InterPro" id="IPR002772">
    <property type="entry name" value="Glyco_hydro_3_C"/>
</dbReference>
<feature type="region of interest" description="Disordered" evidence="3">
    <location>
        <begin position="422"/>
        <end position="452"/>
    </location>
</feature>
<dbReference type="Pfam" id="PF00933">
    <property type="entry name" value="Glyco_hydro_3"/>
    <property type="match status" value="1"/>
</dbReference>
<dbReference type="OrthoDB" id="3187421at2"/>
<feature type="region of interest" description="Disordered" evidence="3">
    <location>
        <begin position="476"/>
        <end position="535"/>
    </location>
</feature>
<feature type="compositionally biased region" description="Low complexity" evidence="3">
    <location>
        <begin position="518"/>
        <end position="535"/>
    </location>
</feature>
<feature type="compositionally biased region" description="Basic residues" evidence="3">
    <location>
        <begin position="434"/>
        <end position="447"/>
    </location>
</feature>
<evidence type="ECO:0000259" key="4">
    <source>
        <dbReference type="Pfam" id="PF00933"/>
    </source>
</evidence>
<dbReference type="Gene3D" id="3.20.20.300">
    <property type="entry name" value="Glycoside hydrolase, family 3, N-terminal domain"/>
    <property type="match status" value="1"/>
</dbReference>
<keyword evidence="2 6" id="KW-0378">Hydrolase</keyword>
<evidence type="ECO:0000256" key="1">
    <source>
        <dbReference type="ARBA" id="ARBA00005336"/>
    </source>
</evidence>
<gene>
    <name evidence="6" type="ORF">FB559_2222</name>
</gene>
<organism evidence="6 7">
    <name type="scientific">Actinoallomurus bryophytorum</name>
    <dbReference type="NCBI Taxonomy" id="1490222"/>
    <lineage>
        <taxon>Bacteria</taxon>
        <taxon>Bacillati</taxon>
        <taxon>Actinomycetota</taxon>
        <taxon>Actinomycetes</taxon>
        <taxon>Streptosporangiales</taxon>
        <taxon>Thermomonosporaceae</taxon>
        <taxon>Actinoallomurus</taxon>
    </lineage>
</organism>
<name>A0A543CHW6_9ACTN</name>
<dbReference type="SUPFAM" id="SSF51445">
    <property type="entry name" value="(Trans)glycosidases"/>
    <property type="match status" value="1"/>
</dbReference>
<evidence type="ECO:0000256" key="3">
    <source>
        <dbReference type="SAM" id="MobiDB-lite"/>
    </source>
</evidence>
<dbReference type="PANTHER" id="PTHR42715:SF10">
    <property type="entry name" value="BETA-GLUCOSIDASE"/>
    <property type="match status" value="1"/>
</dbReference>
<comment type="caution">
    <text evidence="6">The sequence shown here is derived from an EMBL/GenBank/DDBJ whole genome shotgun (WGS) entry which is preliminary data.</text>
</comment>
<proteinExistence type="inferred from homology"/>
<protein>
    <submittedName>
        <fullName evidence="6">Glycosyl hydrolase family 3</fullName>
    </submittedName>
</protein>
<dbReference type="PRINTS" id="PR00133">
    <property type="entry name" value="GLHYDRLASE3"/>
</dbReference>
<dbReference type="InterPro" id="IPR050288">
    <property type="entry name" value="Cellulose_deg_GH3"/>
</dbReference>
<dbReference type="PANTHER" id="PTHR42715">
    <property type="entry name" value="BETA-GLUCOSIDASE"/>
    <property type="match status" value="1"/>
</dbReference>
<dbReference type="AlphaFoldDB" id="A0A543CHW6"/>
<evidence type="ECO:0000313" key="6">
    <source>
        <dbReference type="EMBL" id="TQL96675.1"/>
    </source>
</evidence>
<dbReference type="Pfam" id="PF01915">
    <property type="entry name" value="Glyco_hydro_3_C"/>
    <property type="match status" value="1"/>
</dbReference>
<reference evidence="6 7" key="1">
    <citation type="submission" date="2019-06" db="EMBL/GenBank/DDBJ databases">
        <title>Sequencing the genomes of 1000 actinobacteria strains.</title>
        <authorList>
            <person name="Klenk H.-P."/>
        </authorList>
    </citation>
    <scope>NUCLEOTIDE SEQUENCE [LARGE SCALE GENOMIC DNA]</scope>
    <source>
        <strain evidence="6 7">DSM 102200</strain>
    </source>
</reference>
<feature type="domain" description="Glycoside hydrolase family 3 N-terminal" evidence="4">
    <location>
        <begin position="68"/>
        <end position="212"/>
    </location>
</feature>
<dbReference type="PROSITE" id="PS51257">
    <property type="entry name" value="PROKAR_LIPOPROTEIN"/>
    <property type="match status" value="1"/>
</dbReference>
<comment type="similarity">
    <text evidence="1">Belongs to the glycosyl hydrolase 3 family.</text>
</comment>
<dbReference type="EMBL" id="VFOZ01000001">
    <property type="protein sequence ID" value="TQL96675.1"/>
    <property type="molecule type" value="Genomic_DNA"/>
</dbReference>
<dbReference type="InterPro" id="IPR036881">
    <property type="entry name" value="Glyco_hydro_3_C_sf"/>
</dbReference>
<dbReference type="Gene3D" id="3.40.50.1700">
    <property type="entry name" value="Glycoside hydrolase family 3 C-terminal domain"/>
    <property type="match status" value="1"/>
</dbReference>
<dbReference type="GO" id="GO:0004553">
    <property type="term" value="F:hydrolase activity, hydrolyzing O-glycosyl compounds"/>
    <property type="evidence" value="ECO:0007669"/>
    <property type="project" value="InterPro"/>
</dbReference>
<dbReference type="InterPro" id="IPR001764">
    <property type="entry name" value="Glyco_hydro_3_N"/>
</dbReference>
<feature type="compositionally biased region" description="Low complexity" evidence="3">
    <location>
        <begin position="490"/>
        <end position="509"/>
    </location>
</feature>
<dbReference type="GO" id="GO:0005975">
    <property type="term" value="P:carbohydrate metabolic process"/>
    <property type="evidence" value="ECO:0007669"/>
    <property type="project" value="InterPro"/>
</dbReference>
<evidence type="ECO:0000259" key="5">
    <source>
        <dbReference type="Pfam" id="PF01915"/>
    </source>
</evidence>
<dbReference type="InterPro" id="IPR036962">
    <property type="entry name" value="Glyco_hydro_3_N_sf"/>
</dbReference>
<sequence length="535" mass="56147">MPADPARHLAAGPASTTASACPWVTSSAPVSQRVDQLLSRMTLDEKISELHGDNSSTYAGTVPAIPHLCIPALTLDDSPAGVGHGMTGVTQLPAPVAGAATWDTDLAEQYGAVIGKEQWGKGDEVDLGPTVNIVRDPRWGRAFESYGEDPYLAGQIGSADVEGIQATGEMAQLKHWAVYNQEANRNNSNDDAIIDQRVEQEIYLSQFETVIKRSKPASKVAEDGSVLLKNTGGILPLSSRGKSSVAVNGRDAGPDALTTGGGSAAVAADSVVTPSKGIAARAGGNVKVQYAPGNSPYGALPSVPSSALTPSSGTGAGLTGTYYRGMTLSGDPITTQNTEQVDFNWNGGPPAPSAQTVTTPYGDWSAAFNNIGISDDSNPTSANFDGSGYSYSASQLAAVGIQPGKTGVDLFHLAGRAAWAGRQHRHAGAGDRPFRHRQQARPPRCGRSRNPERRLHHHLHRRQHVDLDDHAGRLVGQLTGRRPSSPPRPTGTSRPPGQAPTRSASTRRPCPSPRARRSPTSPCLTSPTCTCSPRH</sequence>
<dbReference type="Proteomes" id="UP000316096">
    <property type="component" value="Unassembled WGS sequence"/>
</dbReference>
<evidence type="ECO:0000256" key="2">
    <source>
        <dbReference type="ARBA" id="ARBA00022801"/>
    </source>
</evidence>
<dbReference type="Gene3D" id="2.60.120.260">
    <property type="entry name" value="Galactose-binding domain-like"/>
    <property type="match status" value="1"/>
</dbReference>
<evidence type="ECO:0000313" key="7">
    <source>
        <dbReference type="Proteomes" id="UP000316096"/>
    </source>
</evidence>